<dbReference type="Pfam" id="PF12796">
    <property type="entry name" value="Ank_2"/>
    <property type="match status" value="1"/>
</dbReference>
<evidence type="ECO:0000259" key="4">
    <source>
        <dbReference type="Pfam" id="PF13299"/>
    </source>
</evidence>
<dbReference type="PROSITE" id="PS50297">
    <property type="entry name" value="ANK_REP_REGION"/>
    <property type="match status" value="3"/>
</dbReference>
<dbReference type="Proteomes" id="UP000789396">
    <property type="component" value="Unassembled WGS sequence"/>
</dbReference>
<dbReference type="InterPro" id="IPR036866">
    <property type="entry name" value="RibonucZ/Hydroxyglut_hydro"/>
</dbReference>
<accession>A0A9N8ZQY1</accession>
<comment type="similarity">
    <text evidence="2">Belongs to the metallo-beta-lactamase superfamily. RNA-metabolizing metallo-beta-lactamase-like family. CPSF2/YSH1 subfamily.</text>
</comment>
<dbReference type="Pfam" id="PF13299">
    <property type="entry name" value="CPSF100_C"/>
    <property type="match status" value="1"/>
</dbReference>
<comment type="subcellular location">
    <subcellularLocation>
        <location evidence="2">Nucleus</location>
    </subcellularLocation>
</comment>
<protein>
    <recommendedName>
        <fullName evidence="2">Cleavage and polyadenylation specificity factor subunit 2</fullName>
    </recommendedName>
    <alternativeName>
        <fullName evidence="2">Cleavage and polyadenylation specificity factor 100 kDa subunit</fullName>
    </alternativeName>
</protein>
<dbReference type="OrthoDB" id="660555at2759"/>
<dbReference type="GO" id="GO:0005847">
    <property type="term" value="C:mRNA cleavage and polyadenylation specificity factor complex"/>
    <property type="evidence" value="ECO:0007669"/>
    <property type="project" value="InterPro"/>
</dbReference>
<evidence type="ECO:0000256" key="1">
    <source>
        <dbReference type="PROSITE-ProRule" id="PRU00023"/>
    </source>
</evidence>
<dbReference type="InterPro" id="IPR001279">
    <property type="entry name" value="Metallo-B-lactamas"/>
</dbReference>
<feature type="repeat" description="ANK" evidence="1">
    <location>
        <begin position="140"/>
        <end position="172"/>
    </location>
</feature>
<dbReference type="Gene3D" id="3.60.15.10">
    <property type="entry name" value="Ribonuclease Z/Hydroxyacylglutathione hydrolase-like"/>
    <property type="match status" value="1"/>
</dbReference>
<feature type="repeat" description="ANK" evidence="1">
    <location>
        <begin position="173"/>
        <end position="206"/>
    </location>
</feature>
<dbReference type="SUPFAM" id="SSF56281">
    <property type="entry name" value="Metallo-hydrolase/oxidoreductase"/>
    <property type="match status" value="2"/>
</dbReference>
<keyword evidence="1" id="KW-0040">ANK repeat</keyword>
<dbReference type="SUPFAM" id="SSF48403">
    <property type="entry name" value="Ankyrin repeat"/>
    <property type="match status" value="1"/>
</dbReference>
<dbReference type="Gene3D" id="1.25.40.20">
    <property type="entry name" value="Ankyrin repeat-containing domain"/>
    <property type="match status" value="2"/>
</dbReference>
<dbReference type="InterPro" id="IPR002110">
    <property type="entry name" value="Ankyrin_rpt"/>
</dbReference>
<reference evidence="6" key="1">
    <citation type="submission" date="2021-06" db="EMBL/GenBank/DDBJ databases">
        <authorList>
            <person name="Kallberg Y."/>
            <person name="Tangrot J."/>
            <person name="Rosling A."/>
        </authorList>
    </citation>
    <scope>NUCLEOTIDE SEQUENCE</scope>
    <source>
        <strain evidence="6">IN212</strain>
    </source>
</reference>
<evidence type="ECO:0000256" key="3">
    <source>
        <dbReference type="SAM" id="MobiDB-lite"/>
    </source>
</evidence>
<feature type="domain" description="Cleavage and polyadenylation specificity factor 2 C-terminal" evidence="4">
    <location>
        <begin position="1204"/>
        <end position="1291"/>
    </location>
</feature>
<dbReference type="Pfam" id="PF16661">
    <property type="entry name" value="Lactamase_B_6"/>
    <property type="match status" value="1"/>
</dbReference>
<dbReference type="SMART" id="SM00248">
    <property type="entry name" value="ANK"/>
    <property type="match status" value="4"/>
</dbReference>
<feature type="region of interest" description="Disordered" evidence="3">
    <location>
        <begin position="1"/>
        <end position="20"/>
    </location>
</feature>
<dbReference type="PROSITE" id="PS50088">
    <property type="entry name" value="ANK_REPEAT"/>
    <property type="match status" value="3"/>
</dbReference>
<feature type="region of interest" description="Disordered" evidence="3">
    <location>
        <begin position="519"/>
        <end position="540"/>
    </location>
</feature>
<gene>
    <name evidence="6" type="ORF">RFULGI_LOCUS2610</name>
</gene>
<dbReference type="GO" id="GO:0003723">
    <property type="term" value="F:RNA binding"/>
    <property type="evidence" value="ECO:0007669"/>
    <property type="project" value="UniProtKB-KW"/>
</dbReference>
<keyword evidence="2" id="KW-0694">RNA-binding</keyword>
<dbReference type="InterPro" id="IPR036770">
    <property type="entry name" value="Ankyrin_rpt-contain_sf"/>
</dbReference>
<keyword evidence="7" id="KW-1185">Reference proteome</keyword>
<proteinExistence type="inferred from homology"/>
<dbReference type="EMBL" id="CAJVPZ010002020">
    <property type="protein sequence ID" value="CAG8504790.1"/>
    <property type="molecule type" value="Genomic_DNA"/>
</dbReference>
<name>A0A9N8ZQY1_9GLOM</name>
<keyword evidence="2" id="KW-0507">mRNA processing</keyword>
<evidence type="ECO:0000313" key="7">
    <source>
        <dbReference type="Proteomes" id="UP000789396"/>
    </source>
</evidence>
<dbReference type="PANTHER" id="PTHR45922:SF1">
    <property type="entry name" value="CLEAVAGE AND POLYADENYLATION SPECIFICITY FACTOR SUBUNIT 2"/>
    <property type="match status" value="1"/>
</dbReference>
<feature type="repeat" description="ANK" evidence="1">
    <location>
        <begin position="106"/>
        <end position="139"/>
    </location>
</feature>
<sequence length="1294" mass="143850">MVSSPPLAPTLRVPDIPDSVHPPIPGENHRYYGNIHKKQVKLPTNTNTQTSRASRNDIDGSVENDMTIHEATAAGNMARVKELLDPRGSGETTSSFLLANEASPSSGLTPLHYAASRGHLEIVQWLIADAGAIVDLEDQTGETALLKASYTGHAAVVDWLLQKTANVEQKDNDGWTALHNASAQGYLSIVKHLLENANADVDVKSNKGHTPLSELDYLQLNAASKGHVDIVEYLLDRGNANPLIKNSFGETAYDAAATSQEVYICELLEKAEREWWKGKKPVPEASSLNDLMHIPDTSQPYDLYSFHITVPVVLHENQRSSASFGLSIRGPSKYSANSLLKSDVRGPWSHHPSGKPQSKENWQIDLTHPRVDAQGWQYSKNFDDPDVIWTASPQSNSSGWVRRRRWVRVMKRRVDITESGLQLVSSSENDPPDYIEKAESIVKKNSDNNSKGKAVDLSYSDQLARYKEAIEILSSGIKKAISLVRSFMQHAEYLENMVKGMGIDAPPRSPSLHDVPITPNLSKSPSPTPTPFRSDILPKSPKITDTGIITNLRAPSTASFETIENPWNNAVQSEDVGITQPSIYENQIVSPTRVHPQTSVNMTNVPGHSISTGYKWENDEDVNERCGQVVCAKCSSARVHLPPQQVLYNPSGNGEASQTSQSHRVFTSTTLTGGASSVSNSRRMSNSSTMTECPACSISLSKVGGKPAQEEHVRNCLENKNGNSVSGYKYVDALCYLLEVDDEVRIMLDCGWNDEFNVEDLKHLRRVAKQVDALLLSHPDLSHLGAYPYAYGHFGLSCPVYATVPVVHMGRMCMYDIFQSKVNEAKFDTFALDNVDAAFEKVNTLKYSQPMVLGGKYGYKELSKYPGPKVVLASNSSLDTGYARDLLLEWGISESNALILTDRGSPNSLARKLYNEWDRLSQSNDGPVKPSVNLNLTMNLLVCQTLRPRSYDKQFKFFTTLLTINIDKEEEYKSELRKRQEREAAQAALIAKSLSIIEDDESDESESEIGDTDIEELLSKHFDLYVRDATKYGGFFKQTQSYLMFPYVEKRKRYDDYGEIIQVDQFARGIGDENAGNIDVNGDKVDMSSDKDEIRRIFFPESNVPTKYVSYEHEIKFKCQVRFIDLEGTNDEATNDFAQSCLAIRSMTRDIYTPDVGEVLNVSAAINFYQVKLTDALVSSLKLSKLEDYDIAFVNGKISFPPDSSLPVLDVVPIEELSSGTHNPVFVGEVKLTELKRVLQSEGITAEFKDEGVLVCNEKVAVRKTPNGQLILEGSLSDDYYKIRSIIYAQHAIL</sequence>
<comment type="caution">
    <text evidence="6">The sequence shown here is derived from an EMBL/GenBank/DDBJ whole genome shotgun (WGS) entry which is preliminary data.</text>
</comment>
<dbReference type="InterPro" id="IPR025069">
    <property type="entry name" value="Cpsf2_C"/>
</dbReference>
<dbReference type="GO" id="GO:0006398">
    <property type="term" value="P:mRNA 3'-end processing by stem-loop binding and cleavage"/>
    <property type="evidence" value="ECO:0007669"/>
    <property type="project" value="InterPro"/>
</dbReference>
<dbReference type="Pfam" id="PF00023">
    <property type="entry name" value="Ank"/>
    <property type="match status" value="2"/>
</dbReference>
<dbReference type="PANTHER" id="PTHR45922">
    <property type="entry name" value="CLEAVAGE AND POLYADENYLATION SPECIFICITY FACTOR SUBUNIT 2"/>
    <property type="match status" value="1"/>
</dbReference>
<organism evidence="6 7">
    <name type="scientific">Racocetra fulgida</name>
    <dbReference type="NCBI Taxonomy" id="60492"/>
    <lineage>
        <taxon>Eukaryota</taxon>
        <taxon>Fungi</taxon>
        <taxon>Fungi incertae sedis</taxon>
        <taxon>Mucoromycota</taxon>
        <taxon>Glomeromycotina</taxon>
        <taxon>Glomeromycetes</taxon>
        <taxon>Diversisporales</taxon>
        <taxon>Gigasporaceae</taxon>
        <taxon>Racocetra</taxon>
    </lineage>
</organism>
<evidence type="ECO:0000313" key="6">
    <source>
        <dbReference type="EMBL" id="CAG8504790.1"/>
    </source>
</evidence>
<dbReference type="PRINTS" id="PR01415">
    <property type="entry name" value="ANKYRIN"/>
</dbReference>
<evidence type="ECO:0000256" key="2">
    <source>
        <dbReference type="RuleBase" id="RU365006"/>
    </source>
</evidence>
<dbReference type="CDD" id="cd00065">
    <property type="entry name" value="FYVE_like_SF"/>
    <property type="match status" value="1"/>
</dbReference>
<feature type="domain" description="Metallo-beta-lactamase" evidence="5">
    <location>
        <begin position="737"/>
        <end position="857"/>
    </location>
</feature>
<keyword evidence="2" id="KW-0539">Nucleus</keyword>
<dbReference type="InterPro" id="IPR027075">
    <property type="entry name" value="CPSF2"/>
</dbReference>
<evidence type="ECO:0000259" key="5">
    <source>
        <dbReference type="Pfam" id="PF16661"/>
    </source>
</evidence>